<evidence type="ECO:0000256" key="7">
    <source>
        <dbReference type="SAM" id="Phobius"/>
    </source>
</evidence>
<dbReference type="PANTHER" id="PTHR13116:SF5">
    <property type="entry name" value="ER MEMBRANE PROTEIN COMPLEX SUBUNIT 3"/>
    <property type="match status" value="1"/>
</dbReference>
<dbReference type="InterPro" id="IPR008568">
    <property type="entry name" value="EMC3"/>
</dbReference>
<keyword evidence="4 7" id="KW-0812">Transmembrane</keyword>
<evidence type="ECO:0000256" key="5">
    <source>
        <dbReference type="ARBA" id="ARBA00022989"/>
    </source>
</evidence>
<name>A0A9W8B6H8_9FUNG</name>
<proteinExistence type="inferred from homology"/>
<comment type="caution">
    <text evidence="8">The sequence shown here is derived from an EMBL/GenBank/DDBJ whole genome shotgun (WGS) entry which is preliminary data.</text>
</comment>
<dbReference type="InterPro" id="IPR002809">
    <property type="entry name" value="EMC3/TMCO1"/>
</dbReference>
<gene>
    <name evidence="8" type="ORF">H4R34_000541</name>
</gene>
<sequence length="150" mass="16823">MASGSGQEMYLDPAIRNWVLIPITIVMVLVGVVRHQITLLLGGRPKPPTPLALRETKALARGNILSRNHNHIPYSSFKIRKEYLCQAFEQGKFLKNPAEKDNGSVANPLTDPAGMEMMMENMKKSMFSIIPQTVIMGWINFFFSGFVLSK</sequence>
<evidence type="ECO:0000313" key="9">
    <source>
        <dbReference type="Proteomes" id="UP001151582"/>
    </source>
</evidence>
<dbReference type="EMBL" id="JANBQB010000014">
    <property type="protein sequence ID" value="KAJ1984638.1"/>
    <property type="molecule type" value="Genomic_DNA"/>
</dbReference>
<reference evidence="8" key="1">
    <citation type="submission" date="2022-07" db="EMBL/GenBank/DDBJ databases">
        <title>Phylogenomic reconstructions and comparative analyses of Kickxellomycotina fungi.</title>
        <authorList>
            <person name="Reynolds N.K."/>
            <person name="Stajich J.E."/>
            <person name="Barry K."/>
            <person name="Grigoriev I.V."/>
            <person name="Crous P."/>
            <person name="Smith M.E."/>
        </authorList>
    </citation>
    <scope>NUCLEOTIDE SEQUENCE</scope>
    <source>
        <strain evidence="8">RSA 567</strain>
    </source>
</reference>
<keyword evidence="6 7" id="KW-0472">Membrane</keyword>
<accession>A0A9W8B6H8</accession>
<keyword evidence="5 7" id="KW-1133">Transmembrane helix</keyword>
<feature type="transmembrane region" description="Helical" evidence="7">
    <location>
        <begin position="15"/>
        <end position="33"/>
    </location>
</feature>
<keyword evidence="9" id="KW-1185">Reference proteome</keyword>
<comment type="subcellular location">
    <subcellularLocation>
        <location evidence="1">Membrane</location>
        <topology evidence="1">Multi-pass membrane protein</topology>
    </subcellularLocation>
</comment>
<evidence type="ECO:0000256" key="2">
    <source>
        <dbReference type="ARBA" id="ARBA00005376"/>
    </source>
</evidence>
<dbReference type="Proteomes" id="UP001151582">
    <property type="component" value="Unassembled WGS sequence"/>
</dbReference>
<feature type="transmembrane region" description="Helical" evidence="7">
    <location>
        <begin position="125"/>
        <end position="148"/>
    </location>
</feature>
<evidence type="ECO:0000256" key="1">
    <source>
        <dbReference type="ARBA" id="ARBA00004141"/>
    </source>
</evidence>
<protein>
    <recommendedName>
        <fullName evidence="3">ER membrane protein complex subunit 3</fullName>
    </recommendedName>
</protein>
<organism evidence="8 9">
    <name type="scientific">Dimargaris verticillata</name>
    <dbReference type="NCBI Taxonomy" id="2761393"/>
    <lineage>
        <taxon>Eukaryota</taxon>
        <taxon>Fungi</taxon>
        <taxon>Fungi incertae sedis</taxon>
        <taxon>Zoopagomycota</taxon>
        <taxon>Kickxellomycotina</taxon>
        <taxon>Dimargaritomycetes</taxon>
        <taxon>Dimargaritales</taxon>
        <taxon>Dimargaritaceae</taxon>
        <taxon>Dimargaris</taxon>
    </lineage>
</organism>
<dbReference type="GO" id="GO:0034975">
    <property type="term" value="P:protein folding in endoplasmic reticulum"/>
    <property type="evidence" value="ECO:0007669"/>
    <property type="project" value="TreeGrafter"/>
</dbReference>
<dbReference type="PANTHER" id="PTHR13116">
    <property type="entry name" value="ER MEMBRANE PROTEIN COMPLEX SUBUNIT 3"/>
    <property type="match status" value="1"/>
</dbReference>
<comment type="similarity">
    <text evidence="2">Belongs to the EMC3 family.</text>
</comment>
<evidence type="ECO:0000313" key="8">
    <source>
        <dbReference type="EMBL" id="KAJ1984638.1"/>
    </source>
</evidence>
<dbReference type="SMART" id="SM01415">
    <property type="entry name" value="DUF106"/>
    <property type="match status" value="1"/>
</dbReference>
<evidence type="ECO:0000256" key="3">
    <source>
        <dbReference type="ARBA" id="ARBA00020822"/>
    </source>
</evidence>
<dbReference type="Pfam" id="PF01956">
    <property type="entry name" value="EMC3_TMCO1"/>
    <property type="match status" value="1"/>
</dbReference>
<dbReference type="OrthoDB" id="6745403at2759"/>
<evidence type="ECO:0000256" key="4">
    <source>
        <dbReference type="ARBA" id="ARBA00022692"/>
    </source>
</evidence>
<dbReference type="AlphaFoldDB" id="A0A9W8B6H8"/>
<dbReference type="GO" id="GO:0072546">
    <property type="term" value="C:EMC complex"/>
    <property type="evidence" value="ECO:0007669"/>
    <property type="project" value="TreeGrafter"/>
</dbReference>
<evidence type="ECO:0000256" key="6">
    <source>
        <dbReference type="ARBA" id="ARBA00023136"/>
    </source>
</evidence>